<reference evidence="1 2" key="1">
    <citation type="submission" date="2016-02" db="EMBL/GenBank/DDBJ databases">
        <title>Band-tailed pigeon sequencing and assembly.</title>
        <authorList>
            <person name="Soares A.E."/>
            <person name="Novak B.J."/>
            <person name="Rice E.S."/>
            <person name="O'Connell B."/>
            <person name="Chang D."/>
            <person name="Weber S."/>
            <person name="Shapiro B."/>
        </authorList>
    </citation>
    <scope>NUCLEOTIDE SEQUENCE [LARGE SCALE GENOMIC DNA]</scope>
    <source>
        <strain evidence="1">BTP2013</strain>
        <tissue evidence="1">Blood</tissue>
    </source>
</reference>
<gene>
    <name evidence="1" type="ORF">AV530_005075</name>
</gene>
<dbReference type="Proteomes" id="UP000190648">
    <property type="component" value="Unassembled WGS sequence"/>
</dbReference>
<name>A0A1V4K475_PATFA</name>
<organism evidence="1 2">
    <name type="scientific">Patagioenas fasciata monilis</name>
    <dbReference type="NCBI Taxonomy" id="372326"/>
    <lineage>
        <taxon>Eukaryota</taxon>
        <taxon>Metazoa</taxon>
        <taxon>Chordata</taxon>
        <taxon>Craniata</taxon>
        <taxon>Vertebrata</taxon>
        <taxon>Euteleostomi</taxon>
        <taxon>Archelosauria</taxon>
        <taxon>Archosauria</taxon>
        <taxon>Dinosauria</taxon>
        <taxon>Saurischia</taxon>
        <taxon>Theropoda</taxon>
        <taxon>Coelurosauria</taxon>
        <taxon>Aves</taxon>
        <taxon>Neognathae</taxon>
        <taxon>Neoaves</taxon>
        <taxon>Columbimorphae</taxon>
        <taxon>Columbiformes</taxon>
        <taxon>Columbidae</taxon>
        <taxon>Patagioenas</taxon>
    </lineage>
</organism>
<evidence type="ECO:0000313" key="2">
    <source>
        <dbReference type="Proteomes" id="UP000190648"/>
    </source>
</evidence>
<protein>
    <submittedName>
        <fullName evidence="1">Uncharacterized protein</fullName>
    </submittedName>
</protein>
<comment type="caution">
    <text evidence="1">The sequence shown here is derived from an EMBL/GenBank/DDBJ whole genome shotgun (WGS) entry which is preliminary data.</text>
</comment>
<keyword evidence="2" id="KW-1185">Reference proteome</keyword>
<accession>A0A1V4K475</accession>
<dbReference type="AlphaFoldDB" id="A0A1V4K475"/>
<proteinExistence type="predicted"/>
<evidence type="ECO:0000313" key="1">
    <source>
        <dbReference type="EMBL" id="OPJ79165.1"/>
    </source>
</evidence>
<dbReference type="EMBL" id="LSYS01004732">
    <property type="protein sequence ID" value="OPJ79165.1"/>
    <property type="molecule type" value="Genomic_DNA"/>
</dbReference>
<sequence>MEAKSRDETLEEFSGIPVFSWSCSIFNSELFPAVKNPMDEITPSLTRGDSGVKEMEPCGDEAVAVPQPSRKAVLDPAHPVQRTWLLCGPPSEPSHQRLDFLPGYSQGLYF</sequence>